<organism evidence="9">
    <name type="scientific">Sporothrix schenckii 1099-18</name>
    <dbReference type="NCBI Taxonomy" id="1397361"/>
    <lineage>
        <taxon>Eukaryota</taxon>
        <taxon>Fungi</taxon>
        <taxon>Dikarya</taxon>
        <taxon>Ascomycota</taxon>
        <taxon>Pezizomycotina</taxon>
        <taxon>Sordariomycetes</taxon>
        <taxon>Sordariomycetidae</taxon>
        <taxon>Ophiostomatales</taxon>
        <taxon>Ophiostomataceae</taxon>
        <taxon>Sporothrix</taxon>
    </lineage>
</organism>
<evidence type="ECO:0000256" key="5">
    <source>
        <dbReference type="ARBA" id="ARBA00023026"/>
    </source>
</evidence>
<keyword evidence="7" id="KW-0325">Glycoprotein</keyword>
<sequence length="184" mass="20891">MLTSSCTAPVKDDIEYEVRTFQLGFGDKQTPYQAAPSPEVEKLWRDLYSTGIPSLIPLDAALQLPNMTIPFPHDEEGRYIISLDVFHQLHCLDRNFARHDETDEELLGMDHIDHCVDLIRQSLMCNADTSVLTWAWDIATKTNVPHVDVAHVCKNFDKIQVWAAGYSAHGREFDAEFETANDTL</sequence>
<reference evidence="9" key="2">
    <citation type="journal article" date="2015" name="Eukaryot. Cell">
        <title>Asexual propagation of a virulent clone complex in a human and feline outbreak of sporotrichosis.</title>
        <authorList>
            <person name="Teixeira Mde M."/>
            <person name="Rodrigues A.M."/>
            <person name="Tsui C.K."/>
            <person name="de Almeida L.G."/>
            <person name="Van Diepeningen A.D."/>
            <person name="van den Ende B.G."/>
            <person name="Fernandes G.F."/>
            <person name="Kano R."/>
            <person name="Hamelin R.C."/>
            <person name="Lopes-Bezerra L.M."/>
            <person name="Vasconcelos A.T."/>
            <person name="de Hoog S."/>
            <person name="de Camargo Z.P."/>
            <person name="Felipe M.S."/>
        </authorList>
    </citation>
    <scope>NUCLEOTIDE SEQUENCE [LARGE SCALE GENOMIC DNA]</scope>
    <source>
        <strain evidence="9">1099-18</strain>
    </source>
</reference>
<name>A0A0F2M8T3_SPOSC</name>
<reference evidence="9" key="1">
    <citation type="journal article" date="2014" name="BMC Genomics">
        <title>Comparative genomics of the major fungal agents of human and animal Sporotrichosis: Sporothrix schenckii and Sporothrix brasiliensis.</title>
        <authorList>
            <person name="Teixeira M.M."/>
            <person name="de Almeida L.G."/>
            <person name="Kubitschek-Barreira P."/>
            <person name="Alves F.L."/>
            <person name="Kioshima E.S."/>
            <person name="Abadio A.K."/>
            <person name="Fernandes L."/>
            <person name="Derengowski L.S."/>
            <person name="Ferreira K.S."/>
            <person name="Souza R.C."/>
            <person name="Ruiz J.C."/>
            <person name="de Andrade N.C."/>
            <person name="Paes H.C."/>
            <person name="Nicola A.M."/>
            <person name="Albuquerque P."/>
            <person name="Gerber A.L."/>
            <person name="Martins V.P."/>
            <person name="Peconick L.D."/>
            <person name="Neto A.V."/>
            <person name="Chaucanez C.B."/>
            <person name="Silva P.A."/>
            <person name="Cunha O.L."/>
            <person name="de Oliveira F.F."/>
            <person name="dos Santos T.C."/>
            <person name="Barros A.L."/>
            <person name="Soares M.A."/>
            <person name="de Oliveira L.M."/>
            <person name="Marini M.M."/>
            <person name="Villalobos-Duno H."/>
            <person name="Cunha M.M."/>
            <person name="de Hoog S."/>
            <person name="da Silveira J.F."/>
            <person name="Henrissat B."/>
            <person name="Nino-Vega G.A."/>
            <person name="Cisalpino P.S."/>
            <person name="Mora-Montes H.M."/>
            <person name="Almeida S.R."/>
            <person name="Stajich J.E."/>
            <person name="Lopes-Bezerra L.M."/>
            <person name="Vasconcelos A.T."/>
            <person name="Felipe M.S."/>
        </authorList>
    </citation>
    <scope>NUCLEOTIDE SEQUENCE [LARGE SCALE GENOMIC DNA]</scope>
    <source>
        <strain evidence="9">1099-18</strain>
    </source>
</reference>
<keyword evidence="5" id="KW-0843">Virulence</keyword>
<keyword evidence="3" id="KW-0812">Transmembrane</keyword>
<dbReference type="OrthoDB" id="3687641at2759"/>
<comment type="similarity">
    <text evidence="8">Belongs to the ustYa family.</text>
</comment>
<dbReference type="GeneID" id="27671605"/>
<dbReference type="Pfam" id="PF11807">
    <property type="entry name" value="UstYa"/>
    <property type="match status" value="1"/>
</dbReference>
<dbReference type="AlphaFoldDB" id="A0A0F2M8T3"/>
<dbReference type="InterPro" id="IPR021765">
    <property type="entry name" value="UstYa-like"/>
</dbReference>
<dbReference type="KEGG" id="ssck:SPSK_09758"/>
<dbReference type="EMBL" id="AXCR01000007">
    <property type="protein sequence ID" value="KJR86042.1"/>
    <property type="molecule type" value="Genomic_DNA"/>
</dbReference>
<gene>
    <name evidence="9" type="ORF">SPSK_09758</name>
</gene>
<evidence type="ECO:0000256" key="7">
    <source>
        <dbReference type="ARBA" id="ARBA00023180"/>
    </source>
</evidence>
<dbReference type="PANTHER" id="PTHR33365">
    <property type="entry name" value="YALI0B05434P"/>
    <property type="match status" value="1"/>
</dbReference>
<evidence type="ECO:0000256" key="6">
    <source>
        <dbReference type="ARBA" id="ARBA00023136"/>
    </source>
</evidence>
<dbReference type="PANTHER" id="PTHR33365:SF4">
    <property type="entry name" value="CYCLOCHLOROTINE BIOSYNTHESIS PROTEIN O"/>
    <property type="match status" value="1"/>
</dbReference>
<comment type="pathway">
    <text evidence="2">Mycotoxin biosynthesis.</text>
</comment>
<comment type="subcellular location">
    <subcellularLocation>
        <location evidence="1">Membrane</location>
        <topology evidence="1">Single-pass membrane protein</topology>
    </subcellularLocation>
</comment>
<dbReference type="VEuPathDB" id="FungiDB:SPSK_09758"/>
<dbReference type="GO" id="GO:0043386">
    <property type="term" value="P:mycotoxin biosynthetic process"/>
    <property type="evidence" value="ECO:0007669"/>
    <property type="project" value="InterPro"/>
</dbReference>
<evidence type="ECO:0000256" key="3">
    <source>
        <dbReference type="ARBA" id="ARBA00022692"/>
    </source>
</evidence>
<dbReference type="Proteomes" id="UP000033710">
    <property type="component" value="Unassembled WGS sequence"/>
</dbReference>
<evidence type="ECO:0008006" key="10">
    <source>
        <dbReference type="Google" id="ProtNLM"/>
    </source>
</evidence>
<dbReference type="GO" id="GO:0016020">
    <property type="term" value="C:membrane"/>
    <property type="evidence" value="ECO:0007669"/>
    <property type="project" value="UniProtKB-SubCell"/>
</dbReference>
<keyword evidence="6" id="KW-0472">Membrane</keyword>
<dbReference type="RefSeq" id="XP_016588718.1">
    <property type="nucleotide sequence ID" value="XM_016736328.1"/>
</dbReference>
<proteinExistence type="inferred from homology"/>
<evidence type="ECO:0000256" key="1">
    <source>
        <dbReference type="ARBA" id="ARBA00004167"/>
    </source>
</evidence>
<evidence type="ECO:0000313" key="9">
    <source>
        <dbReference type="EMBL" id="KJR86042.1"/>
    </source>
</evidence>
<protein>
    <recommendedName>
        <fullName evidence="10">Tat pathway signal sequence</fullName>
    </recommendedName>
</protein>
<evidence type="ECO:0000256" key="8">
    <source>
        <dbReference type="ARBA" id="ARBA00035112"/>
    </source>
</evidence>
<comment type="caution">
    <text evidence="9">The sequence shown here is derived from an EMBL/GenBank/DDBJ whole genome shotgun (WGS) entry which is preliminary data.</text>
</comment>
<evidence type="ECO:0000256" key="4">
    <source>
        <dbReference type="ARBA" id="ARBA00022989"/>
    </source>
</evidence>
<accession>A0A0F2M8T3</accession>
<keyword evidence="4" id="KW-1133">Transmembrane helix</keyword>
<evidence type="ECO:0000256" key="2">
    <source>
        <dbReference type="ARBA" id="ARBA00004685"/>
    </source>
</evidence>